<evidence type="ECO:0000313" key="2">
    <source>
        <dbReference type="Proteomes" id="UP001177597"/>
    </source>
</evidence>
<evidence type="ECO:0000313" key="1">
    <source>
        <dbReference type="EMBL" id="WGL96604.1"/>
    </source>
</evidence>
<sequence>MLSAGINISSALAILAGVSSAGPIGLFLGTGLMISNSFYNVYRTVEEIEEKVALTTSEEWETGFRAILGLQPDYSVRNKLLKQQTYSEIKEYKIEKEKKLFTELLKPSGYNLSIVVDEDEQVSELPLYHLFDKKTNLYLFKNKNVQYDLEALKHNFNILTLPINLWKQQQIDNIIQINKRKFTAEEIKKIFHQYPDRYEVEVDKIKTYIPLQSIATNEIILLNREYDNLIKRITNKPFLGNYLFRQANAIYSLPGNGQPEYIFESLDSYFMKGVLRKYITGSNFNLGDGDDIAVGLSLAKNRFVSYSGRKIFIGGEQDDVFILAGNKLGYGEDKYFNGKGGNDTIIVEHLPRYHSNMLSNGEAGLSNALLSLTGTFINLQQGTVRFLYEDYLDNFENISSFNNSHYISDVHVDLVSF</sequence>
<name>A0AA95GIR7_9GAMM</name>
<organism evidence="1 2">
    <name type="scientific">Arsenophonus nasoniae</name>
    <name type="common">son-killer infecting Nasonia vitripennis</name>
    <dbReference type="NCBI Taxonomy" id="638"/>
    <lineage>
        <taxon>Bacteria</taxon>
        <taxon>Pseudomonadati</taxon>
        <taxon>Pseudomonadota</taxon>
        <taxon>Gammaproteobacteria</taxon>
        <taxon>Enterobacterales</taxon>
        <taxon>Morganellaceae</taxon>
        <taxon>Arsenophonus</taxon>
    </lineage>
</organism>
<dbReference type="EMBL" id="CP123498">
    <property type="protein sequence ID" value="WGL96604.1"/>
    <property type="molecule type" value="Genomic_DNA"/>
</dbReference>
<reference evidence="1" key="1">
    <citation type="submission" date="2023-04" db="EMBL/GenBank/DDBJ databases">
        <title>Genome dynamics across the evolutionary transition to endosymbiosis.</title>
        <authorList>
            <person name="Siozios S."/>
            <person name="Nadal-Jimenez P."/>
            <person name="Azagi T."/>
            <person name="Sprong H."/>
            <person name="Frost C.L."/>
            <person name="Parratt S.R."/>
            <person name="Taylor G."/>
            <person name="Brettell L."/>
            <person name="Lew K.C."/>
            <person name="Croft L."/>
            <person name="King K.C."/>
            <person name="Brockhurst M.A."/>
            <person name="Hypsa V."/>
            <person name="Novakova E."/>
            <person name="Darby A.C."/>
            <person name="Hurst G.D.D."/>
        </authorList>
    </citation>
    <scope>NUCLEOTIDE SEQUENCE</scope>
    <source>
        <strain evidence="1">AIh</strain>
    </source>
</reference>
<dbReference type="AlphaFoldDB" id="A0AA95GIR7"/>
<dbReference type="Proteomes" id="UP001177597">
    <property type="component" value="Chromosome"/>
</dbReference>
<proteinExistence type="predicted"/>
<dbReference type="RefSeq" id="WP_280630063.1">
    <property type="nucleotide sequence ID" value="NZ_CP123498.1"/>
</dbReference>
<accession>A0AA95GIR7</accession>
<evidence type="ECO:0008006" key="3">
    <source>
        <dbReference type="Google" id="ProtNLM"/>
    </source>
</evidence>
<gene>
    <name evidence="1" type="ORF">QE207_08745</name>
</gene>
<protein>
    <recommendedName>
        <fullName evidence="3">RTX-family protein</fullName>
    </recommendedName>
</protein>